<dbReference type="EMBL" id="GBXM01072137">
    <property type="protein sequence ID" value="JAH36440.1"/>
    <property type="molecule type" value="Transcribed_RNA"/>
</dbReference>
<reference evidence="1" key="2">
    <citation type="journal article" date="2015" name="Fish Shellfish Immunol.">
        <title>Early steps in the European eel (Anguilla anguilla)-Vibrio vulnificus interaction in the gills: Role of the RtxA13 toxin.</title>
        <authorList>
            <person name="Callol A."/>
            <person name="Pajuelo D."/>
            <person name="Ebbesson L."/>
            <person name="Teles M."/>
            <person name="MacKenzie S."/>
            <person name="Amaro C."/>
        </authorList>
    </citation>
    <scope>NUCLEOTIDE SEQUENCE</scope>
</reference>
<evidence type="ECO:0000313" key="1">
    <source>
        <dbReference type="EMBL" id="JAH36440.1"/>
    </source>
</evidence>
<reference evidence="1" key="1">
    <citation type="submission" date="2014-11" db="EMBL/GenBank/DDBJ databases">
        <authorList>
            <person name="Amaro Gonzalez C."/>
        </authorList>
    </citation>
    <scope>NUCLEOTIDE SEQUENCE</scope>
</reference>
<sequence length="18" mass="2176">MKLMYPENLKPSHQLKAF</sequence>
<accession>A0A0E9S709</accession>
<proteinExistence type="predicted"/>
<protein>
    <submittedName>
        <fullName evidence="1">Uncharacterized protein</fullName>
    </submittedName>
</protein>
<dbReference type="AlphaFoldDB" id="A0A0E9S709"/>
<name>A0A0E9S709_ANGAN</name>
<organism evidence="1">
    <name type="scientific">Anguilla anguilla</name>
    <name type="common">European freshwater eel</name>
    <name type="synonym">Muraena anguilla</name>
    <dbReference type="NCBI Taxonomy" id="7936"/>
    <lineage>
        <taxon>Eukaryota</taxon>
        <taxon>Metazoa</taxon>
        <taxon>Chordata</taxon>
        <taxon>Craniata</taxon>
        <taxon>Vertebrata</taxon>
        <taxon>Euteleostomi</taxon>
        <taxon>Actinopterygii</taxon>
        <taxon>Neopterygii</taxon>
        <taxon>Teleostei</taxon>
        <taxon>Anguilliformes</taxon>
        <taxon>Anguillidae</taxon>
        <taxon>Anguilla</taxon>
    </lineage>
</organism>